<dbReference type="InterPro" id="IPR007488">
    <property type="entry name" value="DUF535"/>
</dbReference>
<dbReference type="PANTHER" id="PTHR38785">
    <property type="entry name" value="HOMOLOG OF VIRK"/>
    <property type="match status" value="1"/>
</dbReference>
<keyword evidence="2" id="KW-1185">Reference proteome</keyword>
<proteinExistence type="predicted"/>
<name>A0ABW3J4M5_9FLAO</name>
<organism evidence="1 2">
    <name type="scientific">Flavobacterium myungsuense</name>
    <dbReference type="NCBI Taxonomy" id="651823"/>
    <lineage>
        <taxon>Bacteria</taxon>
        <taxon>Pseudomonadati</taxon>
        <taxon>Bacteroidota</taxon>
        <taxon>Flavobacteriia</taxon>
        <taxon>Flavobacteriales</taxon>
        <taxon>Flavobacteriaceae</taxon>
        <taxon>Flavobacterium</taxon>
    </lineage>
</organism>
<accession>A0ABW3J4M5</accession>
<comment type="caution">
    <text evidence="1">The sequence shown here is derived from an EMBL/GenBank/DDBJ whole genome shotgun (WGS) entry which is preliminary data.</text>
</comment>
<dbReference type="Pfam" id="PF04393">
    <property type="entry name" value="DUF535"/>
    <property type="match status" value="1"/>
</dbReference>
<dbReference type="RefSeq" id="WP_379757993.1">
    <property type="nucleotide sequence ID" value="NZ_JBHSYB010000028.1"/>
</dbReference>
<protein>
    <submittedName>
        <fullName evidence="1">VirK/YbjX family protein</fullName>
    </submittedName>
</protein>
<dbReference type="Proteomes" id="UP001597051">
    <property type="component" value="Unassembled WGS sequence"/>
</dbReference>
<gene>
    <name evidence="1" type="ORF">ACFQ0S_12290</name>
</gene>
<dbReference type="PANTHER" id="PTHR38785:SF1">
    <property type="entry name" value="HOMOLOG OF VIRK"/>
    <property type="match status" value="1"/>
</dbReference>
<reference evidence="2" key="1">
    <citation type="journal article" date="2019" name="Int. J. Syst. Evol. Microbiol.">
        <title>The Global Catalogue of Microorganisms (GCM) 10K type strain sequencing project: providing services to taxonomists for standard genome sequencing and annotation.</title>
        <authorList>
            <consortium name="The Broad Institute Genomics Platform"/>
            <consortium name="The Broad Institute Genome Sequencing Center for Infectious Disease"/>
            <person name="Wu L."/>
            <person name="Ma J."/>
        </authorList>
    </citation>
    <scope>NUCLEOTIDE SEQUENCE [LARGE SCALE GENOMIC DNA]</scope>
    <source>
        <strain evidence="2">CECT 7649</strain>
    </source>
</reference>
<dbReference type="EMBL" id="JBHTIZ010000045">
    <property type="protein sequence ID" value="MFD0985254.1"/>
    <property type="molecule type" value="Genomic_DNA"/>
</dbReference>
<evidence type="ECO:0000313" key="2">
    <source>
        <dbReference type="Proteomes" id="UP001597051"/>
    </source>
</evidence>
<sequence length="329" mass="38901">MYSFNTYKRLINKKYLLNNWVAKISFISVAINGWQLAKQVYSDESTKKRRKQQIKYFFRFLFNSQFASVWLSNLKKPCYTEVATDRKLLATKPFRRYISNKWTKKQKAKVILDNHRFISSKSEYFKNVITNREGIEIASFNLNETLEGHLNLNCEQSKEGELVLSFKCKQIDEVIVSATFSFEEKKEGLWVCWIGSIQGHRVNDKNISKMVQKQLHGFRPKSFIVFIVQEFVRNLGFRAIYGVNNNLHISRGKYTIHLPWNHGIKFDYNSLWIESGGKLTKDGWFELPILPNRRSYEEIQTEKRALYRRRYSLCDDISSKIAHTVKKLC</sequence>
<evidence type="ECO:0000313" key="1">
    <source>
        <dbReference type="EMBL" id="MFD0985254.1"/>
    </source>
</evidence>